<proteinExistence type="predicted"/>
<dbReference type="Proteomes" id="UP000187209">
    <property type="component" value="Unassembled WGS sequence"/>
</dbReference>
<comment type="caution">
    <text evidence="2">The sequence shown here is derived from an EMBL/GenBank/DDBJ whole genome shotgun (WGS) entry which is preliminary data.</text>
</comment>
<organism evidence="2 3">
    <name type="scientific">Stentor coeruleus</name>
    <dbReference type="NCBI Taxonomy" id="5963"/>
    <lineage>
        <taxon>Eukaryota</taxon>
        <taxon>Sar</taxon>
        <taxon>Alveolata</taxon>
        <taxon>Ciliophora</taxon>
        <taxon>Postciliodesmatophora</taxon>
        <taxon>Heterotrichea</taxon>
        <taxon>Heterotrichida</taxon>
        <taxon>Stentoridae</taxon>
        <taxon>Stentor</taxon>
    </lineage>
</organism>
<protein>
    <submittedName>
        <fullName evidence="2">Uncharacterized protein</fullName>
    </submittedName>
</protein>
<gene>
    <name evidence="2" type="ORF">SteCoe_6274</name>
</gene>
<evidence type="ECO:0000313" key="3">
    <source>
        <dbReference type="Proteomes" id="UP000187209"/>
    </source>
</evidence>
<name>A0A1R2CQC0_9CILI</name>
<accession>A0A1R2CQC0</accession>
<reference evidence="2 3" key="1">
    <citation type="submission" date="2016-11" db="EMBL/GenBank/DDBJ databases">
        <title>The macronuclear genome of Stentor coeruleus: a giant cell with tiny introns.</title>
        <authorList>
            <person name="Slabodnick M."/>
            <person name="Ruby J.G."/>
            <person name="Reiff S.B."/>
            <person name="Swart E.C."/>
            <person name="Gosai S."/>
            <person name="Prabakaran S."/>
            <person name="Witkowska E."/>
            <person name="Larue G.E."/>
            <person name="Fisher S."/>
            <person name="Freeman R.M."/>
            <person name="Gunawardena J."/>
            <person name="Chu W."/>
            <person name="Stover N.A."/>
            <person name="Gregory B.D."/>
            <person name="Nowacki M."/>
            <person name="Derisi J."/>
            <person name="Roy S.W."/>
            <person name="Marshall W.F."/>
            <person name="Sood P."/>
        </authorList>
    </citation>
    <scope>NUCLEOTIDE SEQUENCE [LARGE SCALE GENOMIC DNA]</scope>
    <source>
        <strain evidence="2">WM001</strain>
    </source>
</reference>
<evidence type="ECO:0000313" key="2">
    <source>
        <dbReference type="EMBL" id="OMJ91206.1"/>
    </source>
</evidence>
<dbReference type="AlphaFoldDB" id="A0A1R2CQC0"/>
<keyword evidence="3" id="KW-1185">Reference proteome</keyword>
<sequence length="298" mass="35629">MLVKNDIESPKSDKVKDQTRRSDGEQDSYESDIYYCESKKERNSLIITTCFQADKLYNSLITFLRRQDFLVRGYLERKFHKLRISQSNLNRIRNQKGFDLLRINYLENVHIYFSLKNKVSISETNFKSIKTWKEELQEIECIDDNTHKFIVKFIKRLSMLIVKWGLFDIGKYMFRYKGRSLTVKVLDMIKINNQCMDVDIFWMCFAIKHLPFFEFIEKNLINYADLLIYSINKVFEFFETSELDLTNTSLDIIPKWKVLLGKRTPPAVLELYKLIDALEKAYRAFEKHIIQEILKVVI</sequence>
<feature type="region of interest" description="Disordered" evidence="1">
    <location>
        <begin position="1"/>
        <end position="26"/>
    </location>
</feature>
<evidence type="ECO:0000256" key="1">
    <source>
        <dbReference type="SAM" id="MobiDB-lite"/>
    </source>
</evidence>
<dbReference type="EMBL" id="MPUH01000086">
    <property type="protein sequence ID" value="OMJ91206.1"/>
    <property type="molecule type" value="Genomic_DNA"/>
</dbReference>
<feature type="compositionally biased region" description="Basic and acidic residues" evidence="1">
    <location>
        <begin position="1"/>
        <end position="24"/>
    </location>
</feature>